<dbReference type="SUPFAM" id="SSF88697">
    <property type="entry name" value="PUA domain-like"/>
    <property type="match status" value="1"/>
</dbReference>
<accession>A0A3A1Y1Y8</accession>
<evidence type="ECO:0000313" key="16">
    <source>
        <dbReference type="Proteomes" id="UP000265691"/>
    </source>
</evidence>
<dbReference type="Gene3D" id="3.40.1280.10">
    <property type="match status" value="1"/>
</dbReference>
<dbReference type="GO" id="GO:0070475">
    <property type="term" value="P:rRNA base methylation"/>
    <property type="evidence" value="ECO:0007669"/>
    <property type="project" value="TreeGrafter"/>
</dbReference>
<evidence type="ECO:0000256" key="9">
    <source>
        <dbReference type="ARBA" id="ARBA00022691"/>
    </source>
</evidence>
<dbReference type="NCBIfam" id="NF008692">
    <property type="entry name" value="PRK11713.1-5"/>
    <property type="match status" value="1"/>
</dbReference>
<dbReference type="InterPro" id="IPR029028">
    <property type="entry name" value="Alpha/beta_knot_MTases"/>
</dbReference>
<sequence length="249" mass="27796">MRLYRTYHPQVLEVTLPYTLELEEGSFNHLCKVLRLKDGETIHVVDGSGGHYVGMLVNVSKRSAQVDLQEYVQATNESPLHLHLVQGISRGDRMDLTIQKAVELGVKEITPVFTERCEVRLSGERLEKKMQRWREIIISACLQSYRDTIPQLNPAIDLADFYKQIATNDHSQELFVNLNPFAGQRLGEVSGSYTRINLLIGSEGGLSDKEIADATKVGFSDYNLGPRVLRTETAGLAAISILQAVLGDL</sequence>
<dbReference type="InterPro" id="IPR046887">
    <property type="entry name" value="RsmE_PUA-like"/>
</dbReference>
<comment type="catalytic activity">
    <reaction evidence="11 12">
        <text>uridine(1498) in 16S rRNA + S-adenosyl-L-methionine = N(3)-methyluridine(1498) in 16S rRNA + S-adenosyl-L-homocysteine + H(+)</text>
        <dbReference type="Rhea" id="RHEA:42920"/>
        <dbReference type="Rhea" id="RHEA-COMP:10283"/>
        <dbReference type="Rhea" id="RHEA-COMP:10284"/>
        <dbReference type="ChEBI" id="CHEBI:15378"/>
        <dbReference type="ChEBI" id="CHEBI:57856"/>
        <dbReference type="ChEBI" id="CHEBI:59789"/>
        <dbReference type="ChEBI" id="CHEBI:65315"/>
        <dbReference type="ChEBI" id="CHEBI:74502"/>
        <dbReference type="EC" id="2.1.1.193"/>
    </reaction>
</comment>
<evidence type="ECO:0000256" key="11">
    <source>
        <dbReference type="ARBA" id="ARBA00047944"/>
    </source>
</evidence>
<evidence type="ECO:0000256" key="1">
    <source>
        <dbReference type="ARBA" id="ARBA00004496"/>
    </source>
</evidence>
<evidence type="ECO:0000259" key="14">
    <source>
        <dbReference type="Pfam" id="PF20260"/>
    </source>
</evidence>
<evidence type="ECO:0000256" key="12">
    <source>
        <dbReference type="PIRNR" id="PIRNR015601"/>
    </source>
</evidence>
<keyword evidence="9 12" id="KW-0949">S-adenosyl-L-methionine</keyword>
<evidence type="ECO:0000256" key="8">
    <source>
        <dbReference type="ARBA" id="ARBA00022679"/>
    </source>
</evidence>
<dbReference type="GO" id="GO:0070042">
    <property type="term" value="F:rRNA (uridine-N3-)-methyltransferase activity"/>
    <property type="evidence" value="ECO:0007669"/>
    <property type="project" value="TreeGrafter"/>
</dbReference>
<dbReference type="OrthoDB" id="9815641at2"/>
<dbReference type="RefSeq" id="WP_119525591.1">
    <property type="nucleotide sequence ID" value="NZ_NRHC01000094.1"/>
</dbReference>
<gene>
    <name evidence="15" type="ORF">CKF54_06705</name>
</gene>
<keyword evidence="7 12" id="KW-0489">Methyltransferase</keyword>
<keyword evidence="16" id="KW-1185">Reference proteome</keyword>
<reference evidence="15 16" key="1">
    <citation type="submission" date="2017-08" db="EMBL/GenBank/DDBJ databases">
        <title>Reclassification of Bisgaard taxon 37 and 44.</title>
        <authorList>
            <person name="Christensen H."/>
        </authorList>
    </citation>
    <scope>NUCLEOTIDE SEQUENCE [LARGE SCALE GENOMIC DNA]</scope>
    <source>
        <strain evidence="15 16">B96_3</strain>
    </source>
</reference>
<dbReference type="NCBIfam" id="TIGR00046">
    <property type="entry name" value="RsmE family RNA methyltransferase"/>
    <property type="match status" value="1"/>
</dbReference>
<comment type="caution">
    <text evidence="15">The sequence shown here is derived from an EMBL/GenBank/DDBJ whole genome shotgun (WGS) entry which is preliminary data.</text>
</comment>
<evidence type="ECO:0000256" key="2">
    <source>
        <dbReference type="ARBA" id="ARBA00005528"/>
    </source>
</evidence>
<dbReference type="Pfam" id="PF20260">
    <property type="entry name" value="PUA_4"/>
    <property type="match status" value="1"/>
</dbReference>
<evidence type="ECO:0000256" key="3">
    <source>
        <dbReference type="ARBA" id="ARBA00012328"/>
    </source>
</evidence>
<evidence type="ECO:0000256" key="4">
    <source>
        <dbReference type="ARBA" id="ARBA00013673"/>
    </source>
</evidence>
<dbReference type="Gene3D" id="2.40.240.20">
    <property type="entry name" value="Hypothetical PUA domain-like, domain 1"/>
    <property type="match status" value="1"/>
</dbReference>
<comment type="subcellular location">
    <subcellularLocation>
        <location evidence="1 12">Cytoplasm</location>
    </subcellularLocation>
</comment>
<dbReference type="EC" id="2.1.1.193" evidence="3 12"/>
<dbReference type="InterPro" id="IPR015947">
    <property type="entry name" value="PUA-like_sf"/>
</dbReference>
<protein>
    <recommendedName>
        <fullName evidence="4 12">Ribosomal RNA small subunit methyltransferase E</fullName>
        <ecNumber evidence="3 12">2.1.1.193</ecNumber>
    </recommendedName>
</protein>
<dbReference type="AlphaFoldDB" id="A0A3A1Y1Y8"/>
<feature type="domain" description="Ribosomal RNA small subunit methyltransferase E methyltransferase" evidence="13">
    <location>
        <begin position="76"/>
        <end position="243"/>
    </location>
</feature>
<dbReference type="SUPFAM" id="SSF75217">
    <property type="entry name" value="alpha/beta knot"/>
    <property type="match status" value="1"/>
</dbReference>
<dbReference type="InterPro" id="IPR046886">
    <property type="entry name" value="RsmE_MTase_dom"/>
</dbReference>
<organism evidence="15 16">
    <name type="scientific">Psittacicella hinzii</name>
    <dbReference type="NCBI Taxonomy" id="2028575"/>
    <lineage>
        <taxon>Bacteria</taxon>
        <taxon>Pseudomonadati</taxon>
        <taxon>Pseudomonadota</taxon>
        <taxon>Gammaproteobacteria</taxon>
        <taxon>Pasteurellales</taxon>
        <taxon>Psittacicellaceae</taxon>
        <taxon>Psittacicella</taxon>
    </lineage>
</organism>
<comment type="function">
    <text evidence="10 12">Specifically methylates the N3 position of the uracil ring of uridine 1498 (m3U1498) in 16S rRNA. Acts on the fully assembled 30S ribosomal subunit.</text>
</comment>
<dbReference type="PANTHER" id="PTHR30027:SF3">
    <property type="entry name" value="16S RRNA (URACIL(1498)-N(3))-METHYLTRANSFERASE"/>
    <property type="match status" value="1"/>
</dbReference>
<feature type="domain" description="Ribosomal RNA small subunit methyltransferase E PUA-like" evidence="14">
    <location>
        <begin position="24"/>
        <end position="68"/>
    </location>
</feature>
<evidence type="ECO:0000313" key="15">
    <source>
        <dbReference type="EMBL" id="RIY31430.1"/>
    </source>
</evidence>
<dbReference type="Proteomes" id="UP000265691">
    <property type="component" value="Unassembled WGS sequence"/>
</dbReference>
<name>A0A3A1Y1Y8_9GAMM</name>
<dbReference type="InterPro" id="IPR029026">
    <property type="entry name" value="tRNA_m1G_MTases_N"/>
</dbReference>
<evidence type="ECO:0000256" key="7">
    <source>
        <dbReference type="ARBA" id="ARBA00022603"/>
    </source>
</evidence>
<dbReference type="PIRSF" id="PIRSF015601">
    <property type="entry name" value="MTase_slr0722"/>
    <property type="match status" value="1"/>
</dbReference>
<dbReference type="Pfam" id="PF04452">
    <property type="entry name" value="Methyltrans_RNA"/>
    <property type="match status" value="1"/>
</dbReference>
<dbReference type="InterPro" id="IPR006700">
    <property type="entry name" value="RsmE"/>
</dbReference>
<dbReference type="PANTHER" id="PTHR30027">
    <property type="entry name" value="RIBOSOMAL RNA SMALL SUBUNIT METHYLTRANSFERASE E"/>
    <property type="match status" value="1"/>
</dbReference>
<dbReference type="CDD" id="cd18084">
    <property type="entry name" value="RsmE-like"/>
    <property type="match status" value="1"/>
</dbReference>
<dbReference type="GO" id="GO:0005737">
    <property type="term" value="C:cytoplasm"/>
    <property type="evidence" value="ECO:0007669"/>
    <property type="project" value="UniProtKB-SubCell"/>
</dbReference>
<keyword evidence="6 12" id="KW-0698">rRNA processing</keyword>
<evidence type="ECO:0000256" key="5">
    <source>
        <dbReference type="ARBA" id="ARBA00022490"/>
    </source>
</evidence>
<evidence type="ECO:0000256" key="10">
    <source>
        <dbReference type="ARBA" id="ARBA00025699"/>
    </source>
</evidence>
<comment type="similarity">
    <text evidence="2 12">Belongs to the RNA methyltransferase RsmE family.</text>
</comment>
<evidence type="ECO:0000259" key="13">
    <source>
        <dbReference type="Pfam" id="PF04452"/>
    </source>
</evidence>
<evidence type="ECO:0000256" key="6">
    <source>
        <dbReference type="ARBA" id="ARBA00022552"/>
    </source>
</evidence>
<dbReference type="EMBL" id="NRHC01000094">
    <property type="protein sequence ID" value="RIY31430.1"/>
    <property type="molecule type" value="Genomic_DNA"/>
</dbReference>
<keyword evidence="8 12" id="KW-0808">Transferase</keyword>
<proteinExistence type="inferred from homology"/>
<keyword evidence="5 12" id="KW-0963">Cytoplasm</keyword>